<protein>
    <recommendedName>
        <fullName evidence="2">TNT domain-containing protein</fullName>
    </recommendedName>
</protein>
<comment type="caution">
    <text evidence="3">The sequence shown here is derived from an EMBL/GenBank/DDBJ whole genome shotgun (WGS) entry which is preliminary data.</text>
</comment>
<dbReference type="Pfam" id="PF14021">
    <property type="entry name" value="TNT"/>
    <property type="match status" value="1"/>
</dbReference>
<dbReference type="PANTHER" id="PTHR42059">
    <property type="entry name" value="TNT DOMAIN-CONTAINING PROTEIN"/>
    <property type="match status" value="1"/>
</dbReference>
<feature type="compositionally biased region" description="Low complexity" evidence="1">
    <location>
        <begin position="1"/>
        <end position="30"/>
    </location>
</feature>
<evidence type="ECO:0000259" key="2">
    <source>
        <dbReference type="Pfam" id="PF14021"/>
    </source>
</evidence>
<evidence type="ECO:0000256" key="1">
    <source>
        <dbReference type="SAM" id="MobiDB-lite"/>
    </source>
</evidence>
<name>A0ABQ2MLB4_9ACTN</name>
<dbReference type="Proteomes" id="UP000656881">
    <property type="component" value="Unassembled WGS sequence"/>
</dbReference>
<accession>A0ABQ2MLB4</accession>
<dbReference type="InterPro" id="IPR025331">
    <property type="entry name" value="TNT"/>
</dbReference>
<dbReference type="EMBL" id="BMNG01000013">
    <property type="protein sequence ID" value="GGO52222.1"/>
    <property type="molecule type" value="Genomic_DNA"/>
</dbReference>
<feature type="region of interest" description="Disordered" evidence="1">
    <location>
        <begin position="1"/>
        <end position="39"/>
    </location>
</feature>
<organism evidence="3 4">
    <name type="scientific">Streptomyces lasiicapitis</name>
    <dbReference type="NCBI Taxonomy" id="1923961"/>
    <lineage>
        <taxon>Bacteria</taxon>
        <taxon>Bacillati</taxon>
        <taxon>Actinomycetota</taxon>
        <taxon>Actinomycetes</taxon>
        <taxon>Kitasatosporales</taxon>
        <taxon>Streptomycetaceae</taxon>
        <taxon>Streptomyces</taxon>
    </lineage>
</organism>
<evidence type="ECO:0000313" key="4">
    <source>
        <dbReference type="Proteomes" id="UP000656881"/>
    </source>
</evidence>
<dbReference type="PANTHER" id="PTHR42059:SF1">
    <property type="entry name" value="TNT DOMAIN-CONTAINING PROTEIN"/>
    <property type="match status" value="1"/>
</dbReference>
<dbReference type="InterPro" id="IPR053024">
    <property type="entry name" value="Fungal_surface_NADase"/>
</dbReference>
<proteinExistence type="predicted"/>
<feature type="domain" description="TNT" evidence="2">
    <location>
        <begin position="509"/>
        <end position="611"/>
    </location>
</feature>
<keyword evidence="4" id="KW-1185">Reference proteome</keyword>
<gene>
    <name evidence="3" type="ORF">GCM10012286_56740</name>
</gene>
<dbReference type="InterPro" id="IPR013783">
    <property type="entry name" value="Ig-like_fold"/>
</dbReference>
<reference evidence="4" key="1">
    <citation type="journal article" date="2019" name="Int. J. Syst. Evol. Microbiol.">
        <title>The Global Catalogue of Microorganisms (GCM) 10K type strain sequencing project: providing services to taxonomists for standard genome sequencing and annotation.</title>
        <authorList>
            <consortium name="The Broad Institute Genomics Platform"/>
            <consortium name="The Broad Institute Genome Sequencing Center for Infectious Disease"/>
            <person name="Wu L."/>
            <person name="Ma J."/>
        </authorList>
    </citation>
    <scope>NUCLEOTIDE SEQUENCE [LARGE SCALE GENOMIC DNA]</scope>
    <source>
        <strain evidence="4">CGMCC 4.7349</strain>
    </source>
</reference>
<dbReference type="Gene3D" id="2.60.40.10">
    <property type="entry name" value="Immunoglobulins"/>
    <property type="match status" value="1"/>
</dbReference>
<evidence type="ECO:0000313" key="3">
    <source>
        <dbReference type="EMBL" id="GGO52222.1"/>
    </source>
</evidence>
<sequence length="613" mass="65647">MFGEPAPRSSGAPSAAAAAANRAPNTPKAPEVGPPFKQASGVWQTNTLTPTFRNTVVDPDKDKTTSTFEVWTAKADGTAGSKVNLTDDNKFDVLVSGFAASGTPASVTVPKGRLKDGSTYLVRSSAYDGSAYEADWSPWAKFKVAVPPVVPPGPVTDGRDDVPADVKAQWQKLAKDALASYDKDQAELARIKSGGSIASGAAAVKQLNMNDVKLPDNGYFGVPRQFMAARVYDSRATDNPTVSMVGACEGALHCTQKFRLDYTLRVDTFYCTAQDAAANVGSKCPENELHWVGFSAEAQSEEFTREYNRITDGFDKFLDQMVGDLPKIFTQCVTGDTSTTEPPVVAAPRPPAVGVLRATADQCAEAGMQLGALLPLGRVGGAAKVVSDPLVEVNFTAAQIAKAKGALNELKLAQGKNQYATALRDVIGAAVKADNTGGLSFTLKQVIDLPKITANMRPEPQKLMTGYKPMGNMTIEQWFHKFWDKDANWFKYPPQNGFEGAAKVHLPKVGDHMDRFGGPNGGFLAPRDGTPYTERALPPSNVSADASAKGPGYHAYRWARDWGPAEVAQYGNIQGGKIAPWFGQPGGGTQYLLPKGINVQWLLDNRYIAEVTD</sequence>